<protein>
    <submittedName>
        <fullName evidence="2">Uncharacterized protein</fullName>
    </submittedName>
</protein>
<evidence type="ECO:0000313" key="3">
    <source>
        <dbReference type="Proteomes" id="UP000798046"/>
    </source>
</evidence>
<feature type="signal peptide" evidence="1">
    <location>
        <begin position="1"/>
        <end position="24"/>
    </location>
</feature>
<name>A0ABQ6TPF7_9BACT</name>
<gene>
    <name evidence="2" type="ORF">F6V30_09675</name>
</gene>
<dbReference type="EMBL" id="VZRA01000002">
    <property type="protein sequence ID" value="KAB0670410.1"/>
    <property type="molecule type" value="Genomic_DNA"/>
</dbReference>
<proteinExistence type="predicted"/>
<feature type="chain" id="PRO_5045984901" evidence="1">
    <location>
        <begin position="25"/>
        <end position="176"/>
    </location>
</feature>
<organism evidence="2 3">
    <name type="scientific">Oryzomonas sagensis</name>
    <dbReference type="NCBI Taxonomy" id="2603857"/>
    <lineage>
        <taxon>Bacteria</taxon>
        <taxon>Pseudomonadati</taxon>
        <taxon>Thermodesulfobacteriota</taxon>
        <taxon>Desulfuromonadia</taxon>
        <taxon>Geobacterales</taxon>
        <taxon>Geobacteraceae</taxon>
        <taxon>Oryzomonas</taxon>
    </lineage>
</organism>
<comment type="caution">
    <text evidence="2">The sequence shown here is derived from an EMBL/GenBank/DDBJ whole genome shotgun (WGS) entry which is preliminary data.</text>
</comment>
<evidence type="ECO:0000256" key="1">
    <source>
        <dbReference type="SAM" id="SignalP"/>
    </source>
</evidence>
<dbReference type="Proteomes" id="UP000798046">
    <property type="component" value="Unassembled WGS sequence"/>
</dbReference>
<keyword evidence="3" id="KW-1185">Reference proteome</keyword>
<dbReference type="RefSeq" id="WP_151156771.1">
    <property type="nucleotide sequence ID" value="NZ_VZRA01000002.1"/>
</dbReference>
<reference evidence="2 3" key="1">
    <citation type="journal article" date="2020" name="Microorganisms">
        <title>Description of Three Novel Members in the Family Geobacteraceae, Oryzomonas japonicum gen. nov., sp. nov., Oryzomonas sagensis sp. nov., and Oryzomonas ruber sp. nov.</title>
        <authorList>
            <person name="Xu Z."/>
            <person name="Masuda Y."/>
            <person name="Hayakawa C."/>
            <person name="Ushijima N."/>
            <person name="Kawano K."/>
            <person name="Shiratori Y."/>
            <person name="Senoo K."/>
            <person name="Itoh H."/>
        </authorList>
    </citation>
    <scope>NUCLEOTIDE SEQUENCE [LARGE SCALE GENOMIC DNA]</scope>
    <source>
        <strain evidence="2 3">Red100</strain>
    </source>
</reference>
<evidence type="ECO:0000313" key="2">
    <source>
        <dbReference type="EMBL" id="KAB0670410.1"/>
    </source>
</evidence>
<sequence>MMSPVPSSYRAACALVLLSLFLCAAPAVVCAGTDQAPAKATQGSGKKKLLLFAKNPATWAIVTGGATGRLVYREKSGAFALNAAGLRPRSAYALVRYADAPPHVDILARGESDRRGNLELHGVWHTWLKKFWVVPGEDALGKAGEAGSLRAWRPDNYLFEEKQLGIPCDCPEPEEP</sequence>
<keyword evidence="1" id="KW-0732">Signal</keyword>
<accession>A0ABQ6TPF7</accession>